<evidence type="ECO:0000256" key="5">
    <source>
        <dbReference type="ARBA" id="ARBA00023136"/>
    </source>
</evidence>
<feature type="transmembrane region" description="Helical" evidence="11">
    <location>
        <begin position="32"/>
        <end position="49"/>
    </location>
</feature>
<keyword evidence="4" id="KW-0443">Lipid metabolism</keyword>
<sequence length="211" mass="24568">METLLFKESPLLFVVVTVFFGFIDIFLKKKKLYTFVVYTIFLLFLMYFYRFPVRENRYPSNIMVSPCDGKVVHIQKINSVTTHIVVSLNIFDCHVQWCPISGIVQSVKHKEGRFHPAYMLQKSKYNERTESIIYLPQINDKIKIVQIAGQVARRIVTDVTQKEKIRRGDRYGMIKLGSRVDLFIPHDKIKLLINIGDRLLGNKTVLGIILS</sequence>
<proteinExistence type="predicted"/>
<keyword evidence="8" id="KW-0456">Lyase</keyword>
<accession>A0A6C0BPC4</accession>
<keyword evidence="11" id="KW-0812">Transmembrane</keyword>
<keyword evidence="9" id="KW-1208">Phospholipid metabolism</keyword>
<protein>
    <recommendedName>
        <fullName evidence="13">Phosphatidylserine decarboxylase</fullName>
    </recommendedName>
</protein>
<dbReference type="AlphaFoldDB" id="A0A6C0BPC4"/>
<organism evidence="12">
    <name type="scientific">viral metagenome</name>
    <dbReference type="NCBI Taxonomy" id="1070528"/>
    <lineage>
        <taxon>unclassified sequences</taxon>
        <taxon>metagenomes</taxon>
        <taxon>organismal metagenomes</taxon>
    </lineage>
</organism>
<dbReference type="GO" id="GO:0004609">
    <property type="term" value="F:phosphatidylserine decarboxylase activity"/>
    <property type="evidence" value="ECO:0007669"/>
    <property type="project" value="InterPro"/>
</dbReference>
<evidence type="ECO:0000256" key="7">
    <source>
        <dbReference type="ARBA" id="ARBA00023209"/>
    </source>
</evidence>
<evidence type="ECO:0000256" key="9">
    <source>
        <dbReference type="ARBA" id="ARBA00023264"/>
    </source>
</evidence>
<evidence type="ECO:0000256" key="3">
    <source>
        <dbReference type="ARBA" id="ARBA00022793"/>
    </source>
</evidence>
<keyword evidence="7" id="KW-0594">Phospholipid biosynthesis</keyword>
<evidence type="ECO:0000256" key="6">
    <source>
        <dbReference type="ARBA" id="ARBA00023145"/>
    </source>
</evidence>
<evidence type="ECO:0000256" key="8">
    <source>
        <dbReference type="ARBA" id="ARBA00023239"/>
    </source>
</evidence>
<evidence type="ECO:0008006" key="13">
    <source>
        <dbReference type="Google" id="ProtNLM"/>
    </source>
</evidence>
<keyword evidence="3" id="KW-0210">Decarboxylase</keyword>
<feature type="transmembrane region" description="Helical" evidence="11">
    <location>
        <begin position="9"/>
        <end position="26"/>
    </location>
</feature>
<evidence type="ECO:0000256" key="2">
    <source>
        <dbReference type="ARBA" id="ARBA00022516"/>
    </source>
</evidence>
<evidence type="ECO:0000256" key="10">
    <source>
        <dbReference type="ARBA" id="ARBA00023317"/>
    </source>
</evidence>
<dbReference type="Pfam" id="PF02666">
    <property type="entry name" value="PS_Dcarbxylase"/>
    <property type="match status" value="1"/>
</dbReference>
<evidence type="ECO:0000256" key="4">
    <source>
        <dbReference type="ARBA" id="ARBA00023098"/>
    </source>
</evidence>
<keyword evidence="6" id="KW-0865">Zymogen</keyword>
<keyword evidence="5 11" id="KW-0472">Membrane</keyword>
<keyword evidence="10" id="KW-0670">Pyruvate</keyword>
<dbReference type="PANTHER" id="PTHR35809:SF1">
    <property type="entry name" value="ARCHAETIDYLSERINE DECARBOXYLASE PROENZYME-RELATED"/>
    <property type="match status" value="1"/>
</dbReference>
<dbReference type="GO" id="GO:0008654">
    <property type="term" value="P:phospholipid biosynthetic process"/>
    <property type="evidence" value="ECO:0007669"/>
    <property type="project" value="UniProtKB-KW"/>
</dbReference>
<evidence type="ECO:0000313" key="12">
    <source>
        <dbReference type="EMBL" id="QHS94016.1"/>
    </source>
</evidence>
<dbReference type="InterPro" id="IPR003817">
    <property type="entry name" value="PS_Dcarbxylase"/>
</dbReference>
<keyword evidence="11" id="KW-1133">Transmembrane helix</keyword>
<evidence type="ECO:0000256" key="1">
    <source>
        <dbReference type="ARBA" id="ARBA00022475"/>
    </source>
</evidence>
<name>A0A6C0BPC4_9ZZZZ</name>
<reference evidence="12" key="1">
    <citation type="journal article" date="2020" name="Nature">
        <title>Giant virus diversity and host interactions through global metagenomics.</title>
        <authorList>
            <person name="Schulz F."/>
            <person name="Roux S."/>
            <person name="Paez-Espino D."/>
            <person name="Jungbluth S."/>
            <person name="Walsh D.A."/>
            <person name="Denef V.J."/>
            <person name="McMahon K.D."/>
            <person name="Konstantinidis K.T."/>
            <person name="Eloe-Fadrosh E.A."/>
            <person name="Kyrpides N.C."/>
            <person name="Woyke T."/>
        </authorList>
    </citation>
    <scope>NUCLEOTIDE SEQUENCE</scope>
    <source>
        <strain evidence="12">GVMAG-M-3300018416-26</strain>
    </source>
</reference>
<dbReference type="EMBL" id="MN739215">
    <property type="protein sequence ID" value="QHS94016.1"/>
    <property type="molecule type" value="Genomic_DNA"/>
</dbReference>
<dbReference type="PANTHER" id="PTHR35809">
    <property type="entry name" value="ARCHAETIDYLSERINE DECARBOXYLASE PROENZYME-RELATED"/>
    <property type="match status" value="1"/>
</dbReference>
<evidence type="ECO:0000256" key="11">
    <source>
        <dbReference type="SAM" id="Phobius"/>
    </source>
</evidence>
<keyword evidence="2" id="KW-0444">Lipid biosynthesis</keyword>
<dbReference type="InterPro" id="IPR033175">
    <property type="entry name" value="PSD-A"/>
</dbReference>
<keyword evidence="1" id="KW-1003">Cell membrane</keyword>